<evidence type="ECO:0000313" key="2">
    <source>
        <dbReference type="Proteomes" id="UP000005336"/>
    </source>
</evidence>
<comment type="caution">
    <text evidence="1">The sequence shown here is derived from an EMBL/GenBank/DDBJ whole genome shotgun (WGS) entry which is preliminary data.</text>
</comment>
<evidence type="ECO:0000313" key="1">
    <source>
        <dbReference type="EMBL" id="EGZ47617.1"/>
    </source>
</evidence>
<organism evidence="1 2">
    <name type="scientific">Neisseria wadsworthii 9715</name>
    <dbReference type="NCBI Taxonomy" id="1030841"/>
    <lineage>
        <taxon>Bacteria</taxon>
        <taxon>Pseudomonadati</taxon>
        <taxon>Pseudomonadota</taxon>
        <taxon>Betaproteobacteria</taxon>
        <taxon>Neisseriales</taxon>
        <taxon>Neisseriaceae</taxon>
        <taxon>Neisseria</taxon>
    </lineage>
</organism>
<dbReference type="EMBL" id="AGAZ01000039">
    <property type="protein sequence ID" value="EGZ47617.1"/>
    <property type="molecule type" value="Genomic_DNA"/>
</dbReference>
<name>G4CPP7_9NEIS</name>
<dbReference type="HOGENOM" id="CLU_3273332_0_0_4"/>
<proteinExistence type="predicted"/>
<dbReference type="AlphaFoldDB" id="G4CPP7"/>
<sequence>MGFCITIFFRQAFEAFLKPPFACTLFMFRLYSLHSDTFGGF</sequence>
<reference evidence="1 2" key="1">
    <citation type="submission" date="2011-06" db="EMBL/GenBank/DDBJ databases">
        <authorList>
            <person name="Muzny D."/>
            <person name="Qin X."/>
            <person name="Deng J."/>
            <person name="Jiang H."/>
            <person name="Liu Y."/>
            <person name="Qu J."/>
            <person name="Song X.-Z."/>
            <person name="Zhang L."/>
            <person name="Thornton R."/>
            <person name="Coyle M."/>
            <person name="Francisco L."/>
            <person name="Jackson L."/>
            <person name="Javaid M."/>
            <person name="Korchina V."/>
            <person name="Kovar C."/>
            <person name="Mata R."/>
            <person name="Mathew T."/>
            <person name="Ngo R."/>
            <person name="Nguyen L."/>
            <person name="Nguyen N."/>
            <person name="Okwuonu G."/>
            <person name="Ongeri F."/>
            <person name="Pham C."/>
            <person name="Simmons D."/>
            <person name="Wilczek-Boney K."/>
            <person name="Hale W."/>
            <person name="Jakkamsetti A."/>
            <person name="Pham P."/>
            <person name="Ruth R."/>
            <person name="San Lucas F."/>
            <person name="Warren J."/>
            <person name="Zhang J."/>
            <person name="Zhao Z."/>
            <person name="Zhou C."/>
            <person name="Zhu D."/>
            <person name="Lee S."/>
            <person name="Bess C."/>
            <person name="Blankenburg K."/>
            <person name="Forbes L."/>
            <person name="Fu Q."/>
            <person name="Gubbala S."/>
            <person name="Hirani K."/>
            <person name="Jayaseelan J.C."/>
            <person name="Lara F."/>
            <person name="Munidasa M."/>
            <person name="Palculict T."/>
            <person name="Patil S."/>
            <person name="Pu L.-L."/>
            <person name="Saada N."/>
            <person name="Tang L."/>
            <person name="Weissenberger G."/>
            <person name="Zhu Y."/>
            <person name="Hemphill L."/>
            <person name="Shang Y."/>
            <person name="Youmans B."/>
            <person name="Ayvaz T."/>
            <person name="Ross M."/>
            <person name="Santibanez J."/>
            <person name="Aqrawi P."/>
            <person name="Gross S."/>
            <person name="Joshi V."/>
            <person name="Fowler G."/>
            <person name="Nazareth L."/>
            <person name="Reid J."/>
            <person name="Worley K."/>
            <person name="Petrosino J."/>
            <person name="Highlander S."/>
            <person name="Gibbs R."/>
        </authorList>
    </citation>
    <scope>NUCLEOTIDE SEQUENCE [LARGE SCALE GENOMIC DNA]</scope>
    <source>
        <strain evidence="1 2">9715</strain>
    </source>
</reference>
<gene>
    <name evidence="1" type="ORF">HMPREF9370_1057</name>
</gene>
<accession>G4CPP7</accession>
<protein>
    <submittedName>
        <fullName evidence="1">Uncharacterized protein</fullName>
    </submittedName>
</protein>
<keyword evidence="2" id="KW-1185">Reference proteome</keyword>
<dbReference type="Proteomes" id="UP000005336">
    <property type="component" value="Unassembled WGS sequence"/>
</dbReference>